<dbReference type="Proteomes" id="UP000092462">
    <property type="component" value="Unassembled WGS sequence"/>
</dbReference>
<dbReference type="EMBL" id="AJVK01025672">
    <property type="status" value="NOT_ANNOTATED_CDS"/>
    <property type="molecule type" value="Genomic_DNA"/>
</dbReference>
<dbReference type="EMBL" id="AJVK01025671">
    <property type="status" value="NOT_ANNOTATED_CDS"/>
    <property type="molecule type" value="Genomic_DNA"/>
</dbReference>
<accession>A0A1B0D625</accession>
<evidence type="ECO:0000313" key="1">
    <source>
        <dbReference type="EnsemblMetazoa" id="PPAI002934-PA"/>
    </source>
</evidence>
<dbReference type="EMBL" id="AJVK01025675">
    <property type="status" value="NOT_ANNOTATED_CDS"/>
    <property type="molecule type" value="Genomic_DNA"/>
</dbReference>
<dbReference type="EMBL" id="AJVK01025674">
    <property type="status" value="NOT_ANNOTATED_CDS"/>
    <property type="molecule type" value="Genomic_DNA"/>
</dbReference>
<dbReference type="AlphaFoldDB" id="A0A1B0D625"/>
<dbReference type="VEuPathDB" id="VectorBase:PPAI002934"/>
<protein>
    <submittedName>
        <fullName evidence="1">Uncharacterized protein</fullName>
    </submittedName>
</protein>
<keyword evidence="2" id="KW-1185">Reference proteome</keyword>
<sequence length="66" mass="7548">MHYLKCYIVRDISVAPLDCSDQTTILRMMDEEDGVVNRRGKKGNGSKKRHEARLLIQADSIDDLDL</sequence>
<dbReference type="VEuPathDB" id="VectorBase:PPAPM1_002458"/>
<evidence type="ECO:0000313" key="2">
    <source>
        <dbReference type="Proteomes" id="UP000092462"/>
    </source>
</evidence>
<name>A0A1B0D625_PHLPP</name>
<reference evidence="1" key="1">
    <citation type="submission" date="2022-08" db="UniProtKB">
        <authorList>
            <consortium name="EnsemblMetazoa"/>
        </authorList>
    </citation>
    <scope>IDENTIFICATION</scope>
    <source>
        <strain evidence="1">Israel</strain>
    </source>
</reference>
<dbReference type="EMBL" id="AJVK01025673">
    <property type="status" value="NOT_ANNOTATED_CDS"/>
    <property type="molecule type" value="Genomic_DNA"/>
</dbReference>
<organism evidence="1 2">
    <name type="scientific">Phlebotomus papatasi</name>
    <name type="common">Sandfly</name>
    <dbReference type="NCBI Taxonomy" id="29031"/>
    <lineage>
        <taxon>Eukaryota</taxon>
        <taxon>Metazoa</taxon>
        <taxon>Ecdysozoa</taxon>
        <taxon>Arthropoda</taxon>
        <taxon>Hexapoda</taxon>
        <taxon>Insecta</taxon>
        <taxon>Pterygota</taxon>
        <taxon>Neoptera</taxon>
        <taxon>Endopterygota</taxon>
        <taxon>Diptera</taxon>
        <taxon>Nematocera</taxon>
        <taxon>Psychodoidea</taxon>
        <taxon>Psychodidae</taxon>
        <taxon>Phlebotomus</taxon>
        <taxon>Phlebotomus</taxon>
    </lineage>
</organism>
<dbReference type="EnsemblMetazoa" id="PPAI002934-RA">
    <property type="protein sequence ID" value="PPAI002934-PA"/>
    <property type="gene ID" value="PPAI002934"/>
</dbReference>
<proteinExistence type="predicted"/>